<protein>
    <submittedName>
        <fullName evidence="13">Isoflavone 2'-hydroxylase</fullName>
    </submittedName>
</protein>
<reference evidence="13" key="1">
    <citation type="journal article" date="2023" name="GigaByte">
        <title>Genome assembly of the bearded iris, Iris pallida Lam.</title>
        <authorList>
            <person name="Bruccoleri R.E."/>
            <person name="Oakeley E.J."/>
            <person name="Faust A.M.E."/>
            <person name="Altorfer M."/>
            <person name="Dessus-Babus S."/>
            <person name="Burckhardt D."/>
            <person name="Oertli M."/>
            <person name="Naumann U."/>
            <person name="Petersen F."/>
            <person name="Wong J."/>
        </authorList>
    </citation>
    <scope>NUCLEOTIDE SEQUENCE</scope>
    <source>
        <strain evidence="13">GSM-AAB239-AS_SAM_17_03QT</strain>
    </source>
</reference>
<evidence type="ECO:0000256" key="7">
    <source>
        <dbReference type="ARBA" id="ARBA00023002"/>
    </source>
</evidence>
<evidence type="ECO:0000256" key="3">
    <source>
        <dbReference type="ARBA" id="ARBA00022617"/>
    </source>
</evidence>
<reference evidence="13" key="2">
    <citation type="submission" date="2023-04" db="EMBL/GenBank/DDBJ databases">
        <authorList>
            <person name="Bruccoleri R.E."/>
            <person name="Oakeley E.J."/>
            <person name="Faust A.-M."/>
            <person name="Dessus-Babus S."/>
            <person name="Altorfer M."/>
            <person name="Burckhardt D."/>
            <person name="Oertli M."/>
            <person name="Naumann U."/>
            <person name="Petersen F."/>
            <person name="Wong J."/>
        </authorList>
    </citation>
    <scope>NUCLEOTIDE SEQUENCE</scope>
    <source>
        <strain evidence="13">GSM-AAB239-AS_SAM_17_03QT</strain>
        <tissue evidence="13">Leaf</tissue>
    </source>
</reference>
<evidence type="ECO:0000256" key="11">
    <source>
        <dbReference type="RuleBase" id="RU000461"/>
    </source>
</evidence>
<dbReference type="InterPro" id="IPR050651">
    <property type="entry name" value="Plant_Cytochrome_P450_Monoox"/>
</dbReference>
<dbReference type="InterPro" id="IPR017972">
    <property type="entry name" value="Cyt_P450_CS"/>
</dbReference>
<keyword evidence="5 10" id="KW-0479">Metal-binding</keyword>
<dbReference type="PROSITE" id="PS00086">
    <property type="entry name" value="CYTOCHROME_P450"/>
    <property type="match status" value="1"/>
</dbReference>
<feature type="coiled-coil region" evidence="12">
    <location>
        <begin position="242"/>
        <end position="269"/>
    </location>
</feature>
<gene>
    <name evidence="13" type="ORF">M6B38_103980</name>
</gene>
<evidence type="ECO:0000256" key="6">
    <source>
        <dbReference type="ARBA" id="ARBA00022989"/>
    </source>
</evidence>
<dbReference type="PANTHER" id="PTHR47947:SF26">
    <property type="entry name" value="CYTOCHROME P450"/>
    <property type="match status" value="1"/>
</dbReference>
<evidence type="ECO:0000256" key="5">
    <source>
        <dbReference type="ARBA" id="ARBA00022723"/>
    </source>
</evidence>
<keyword evidence="12" id="KW-0175">Coiled coil</keyword>
<proteinExistence type="inferred from homology"/>
<sequence length="520" mass="58745">MEVSSIILCSCSALLLLTFLLFRRPRNLPPSPPSSLPLLGHLHLLLRSSSRKVPVHQTLAALAAKHGPVLLLRFGSRPVLVVSSPSAAEECLTKNDVVFADRPRLLVGKHLGYNYSNLGSAPYGPLWRNLRRFSALEIFSPARTAALSSLRMGEVQEILRELFTSSSSSPDSFRRVDMKAKLLDLTTNMIMQMIVGKRYIGENGTAGIEEGQRFRRIIKEMFYLSGASNAEDWLPMMRWLGMNRLEKKMVKLEREIDELLQEMVDGRRSHRHHLDKTMVIEEERKTIIDVMLSLQEKDPYYTDVLIKGTISVLVTAGTESSAGSIEWALTMLLNHPEKLKKVRDEIDARVGHERLLVDSDLPNLPYLHNVIKETLRLFPAGPLLVPHESSAECTVAGYRIPRGTMLLVNAYAIHRDPKFWDEPTTFKPERFDGDGVDGDEKMKFKNMPFGFGRRRCAGELMAMRAMGLALGTLIQCFEWERVGEEEVDLAEGEGLNLPKVVPLEAMYRPRRVMTNILSNL</sequence>
<dbReference type="PANTHER" id="PTHR47947">
    <property type="entry name" value="CYTOCHROME P450 82C3-RELATED"/>
    <property type="match status" value="1"/>
</dbReference>
<keyword evidence="14" id="KW-1185">Reference proteome</keyword>
<evidence type="ECO:0000256" key="10">
    <source>
        <dbReference type="PIRSR" id="PIRSR602401-1"/>
    </source>
</evidence>
<comment type="caution">
    <text evidence="13">The sequence shown here is derived from an EMBL/GenBank/DDBJ whole genome shotgun (WGS) entry which is preliminary data.</text>
</comment>
<evidence type="ECO:0000313" key="13">
    <source>
        <dbReference type="EMBL" id="KAJ6810651.1"/>
    </source>
</evidence>
<dbReference type="InterPro" id="IPR036396">
    <property type="entry name" value="Cyt_P450_sf"/>
</dbReference>
<dbReference type="GO" id="GO:0016020">
    <property type="term" value="C:membrane"/>
    <property type="evidence" value="ECO:0007669"/>
    <property type="project" value="UniProtKB-SubCell"/>
</dbReference>
<evidence type="ECO:0000256" key="9">
    <source>
        <dbReference type="ARBA" id="ARBA00023136"/>
    </source>
</evidence>
<comment type="subcellular location">
    <subcellularLocation>
        <location evidence="2">Membrane</location>
    </subcellularLocation>
</comment>
<dbReference type="GO" id="GO:0020037">
    <property type="term" value="F:heme binding"/>
    <property type="evidence" value="ECO:0007669"/>
    <property type="project" value="InterPro"/>
</dbReference>
<dbReference type="GO" id="GO:0004497">
    <property type="term" value="F:monooxygenase activity"/>
    <property type="evidence" value="ECO:0007669"/>
    <property type="project" value="UniProtKB-KW"/>
</dbReference>
<dbReference type="Pfam" id="PF00067">
    <property type="entry name" value="p450"/>
    <property type="match status" value="1"/>
</dbReference>
<accession>A0AAX6F387</accession>
<feature type="binding site" description="axial binding residue" evidence="10">
    <location>
        <position position="456"/>
    </location>
    <ligand>
        <name>heme</name>
        <dbReference type="ChEBI" id="CHEBI:30413"/>
    </ligand>
    <ligandPart>
        <name>Fe</name>
        <dbReference type="ChEBI" id="CHEBI:18248"/>
    </ligandPart>
</feature>
<evidence type="ECO:0000256" key="1">
    <source>
        <dbReference type="ARBA" id="ARBA00001971"/>
    </source>
</evidence>
<dbReference type="CDD" id="cd20653">
    <property type="entry name" value="CYP81"/>
    <property type="match status" value="1"/>
</dbReference>
<dbReference type="PRINTS" id="PR00385">
    <property type="entry name" value="P450"/>
</dbReference>
<keyword evidence="3 10" id="KW-0349">Heme</keyword>
<comment type="similarity">
    <text evidence="11">Belongs to the cytochrome P450 family.</text>
</comment>
<dbReference type="SUPFAM" id="SSF48264">
    <property type="entry name" value="Cytochrome P450"/>
    <property type="match status" value="1"/>
</dbReference>
<dbReference type="InterPro" id="IPR002401">
    <property type="entry name" value="Cyt_P450_E_grp-I"/>
</dbReference>
<organism evidence="13 14">
    <name type="scientific">Iris pallida</name>
    <name type="common">Sweet iris</name>
    <dbReference type="NCBI Taxonomy" id="29817"/>
    <lineage>
        <taxon>Eukaryota</taxon>
        <taxon>Viridiplantae</taxon>
        <taxon>Streptophyta</taxon>
        <taxon>Embryophyta</taxon>
        <taxon>Tracheophyta</taxon>
        <taxon>Spermatophyta</taxon>
        <taxon>Magnoliopsida</taxon>
        <taxon>Liliopsida</taxon>
        <taxon>Asparagales</taxon>
        <taxon>Iridaceae</taxon>
        <taxon>Iridoideae</taxon>
        <taxon>Irideae</taxon>
        <taxon>Iris</taxon>
    </lineage>
</organism>
<dbReference type="Gene3D" id="1.10.630.10">
    <property type="entry name" value="Cytochrome P450"/>
    <property type="match status" value="1"/>
</dbReference>
<keyword evidence="7 11" id="KW-0560">Oxidoreductase</keyword>
<keyword evidence="6" id="KW-1133">Transmembrane helix</keyword>
<dbReference type="InterPro" id="IPR001128">
    <property type="entry name" value="Cyt_P450"/>
</dbReference>
<comment type="cofactor">
    <cofactor evidence="1 10">
        <name>heme</name>
        <dbReference type="ChEBI" id="CHEBI:30413"/>
    </cofactor>
</comment>
<evidence type="ECO:0000256" key="2">
    <source>
        <dbReference type="ARBA" id="ARBA00004370"/>
    </source>
</evidence>
<dbReference type="AlphaFoldDB" id="A0AAX6F387"/>
<dbReference type="FunFam" id="1.10.630.10:FF:000026">
    <property type="entry name" value="Cytochrome P450 82C4"/>
    <property type="match status" value="1"/>
</dbReference>
<keyword evidence="4" id="KW-0812">Transmembrane</keyword>
<name>A0AAX6F387_IRIPA</name>
<keyword evidence="8 10" id="KW-0408">Iron</keyword>
<dbReference type="PRINTS" id="PR00463">
    <property type="entry name" value="EP450I"/>
</dbReference>
<dbReference type="GO" id="GO:0005506">
    <property type="term" value="F:iron ion binding"/>
    <property type="evidence" value="ECO:0007669"/>
    <property type="project" value="InterPro"/>
</dbReference>
<evidence type="ECO:0000256" key="12">
    <source>
        <dbReference type="SAM" id="Coils"/>
    </source>
</evidence>
<dbReference type="GO" id="GO:0016705">
    <property type="term" value="F:oxidoreductase activity, acting on paired donors, with incorporation or reduction of molecular oxygen"/>
    <property type="evidence" value="ECO:0007669"/>
    <property type="project" value="InterPro"/>
</dbReference>
<dbReference type="EMBL" id="JANAVB010032220">
    <property type="protein sequence ID" value="KAJ6810651.1"/>
    <property type="molecule type" value="Genomic_DNA"/>
</dbReference>
<evidence type="ECO:0000313" key="14">
    <source>
        <dbReference type="Proteomes" id="UP001140949"/>
    </source>
</evidence>
<evidence type="ECO:0000256" key="4">
    <source>
        <dbReference type="ARBA" id="ARBA00022692"/>
    </source>
</evidence>
<keyword evidence="9" id="KW-0472">Membrane</keyword>
<dbReference type="Proteomes" id="UP001140949">
    <property type="component" value="Unassembled WGS sequence"/>
</dbReference>
<evidence type="ECO:0000256" key="8">
    <source>
        <dbReference type="ARBA" id="ARBA00023004"/>
    </source>
</evidence>
<keyword evidence="11" id="KW-0503">Monooxygenase</keyword>